<evidence type="ECO:0000256" key="3">
    <source>
        <dbReference type="ARBA" id="ARBA00022691"/>
    </source>
</evidence>
<comment type="caution">
    <text evidence="6">The sequence shown here is derived from an EMBL/GenBank/DDBJ whole genome shotgun (WGS) entry which is preliminary data.</text>
</comment>
<reference evidence="6" key="1">
    <citation type="journal article" date="2020" name="Fungal Divers.">
        <title>Resolving the Mortierellaceae phylogeny through synthesis of multi-gene phylogenetics and phylogenomics.</title>
        <authorList>
            <person name="Vandepol N."/>
            <person name="Liber J."/>
            <person name="Desiro A."/>
            <person name="Na H."/>
            <person name="Kennedy M."/>
            <person name="Barry K."/>
            <person name="Grigoriev I.V."/>
            <person name="Miller A.N."/>
            <person name="O'Donnell K."/>
            <person name="Stajich J.E."/>
            <person name="Bonito G."/>
        </authorList>
    </citation>
    <scope>NUCLEOTIDE SEQUENCE</scope>
    <source>
        <strain evidence="6">NRRL 2591</strain>
    </source>
</reference>
<dbReference type="Gene3D" id="3.90.120.10">
    <property type="entry name" value="DNA Methylase, subunit A, domain 2"/>
    <property type="match status" value="1"/>
</dbReference>
<dbReference type="InterPro" id="IPR029063">
    <property type="entry name" value="SAM-dependent_MTases_sf"/>
</dbReference>
<feature type="region of interest" description="Disordered" evidence="5">
    <location>
        <begin position="417"/>
        <end position="481"/>
    </location>
</feature>
<name>A0A9P6FIZ9_9FUNG</name>
<evidence type="ECO:0000256" key="2">
    <source>
        <dbReference type="ARBA" id="ARBA00022679"/>
    </source>
</evidence>
<gene>
    <name evidence="6" type="primary">TRDMT1_1</name>
    <name evidence="6" type="ORF">EC957_010086</name>
</gene>
<dbReference type="SUPFAM" id="SSF53335">
    <property type="entry name" value="S-adenosyl-L-methionine-dependent methyltransferases"/>
    <property type="match status" value="1"/>
</dbReference>
<dbReference type="PROSITE" id="PS51679">
    <property type="entry name" value="SAM_MT_C5"/>
    <property type="match status" value="1"/>
</dbReference>
<evidence type="ECO:0000256" key="1">
    <source>
        <dbReference type="ARBA" id="ARBA00022603"/>
    </source>
</evidence>
<dbReference type="Proteomes" id="UP000723463">
    <property type="component" value="Unassembled WGS sequence"/>
</dbReference>
<feature type="compositionally biased region" description="Basic and acidic residues" evidence="5">
    <location>
        <begin position="447"/>
        <end position="481"/>
    </location>
</feature>
<dbReference type="PRINTS" id="PR00105">
    <property type="entry name" value="C5METTRFRASE"/>
</dbReference>
<keyword evidence="1 4" id="KW-0489">Methyltransferase</keyword>
<dbReference type="GO" id="GO:0008168">
    <property type="term" value="F:methyltransferase activity"/>
    <property type="evidence" value="ECO:0007669"/>
    <property type="project" value="UniProtKB-KW"/>
</dbReference>
<proteinExistence type="inferred from homology"/>
<feature type="compositionally biased region" description="Low complexity" evidence="5">
    <location>
        <begin position="433"/>
        <end position="446"/>
    </location>
</feature>
<dbReference type="GO" id="GO:0005634">
    <property type="term" value="C:nucleus"/>
    <property type="evidence" value="ECO:0007669"/>
    <property type="project" value="TreeGrafter"/>
</dbReference>
<accession>A0A9P6FIZ9</accession>
<sequence>MTSIRALEFFSGIGGLHFGFNASGANGQVLESFDMNQQANDTYKLSFGKSPISRGIDRLMVKDIEKYNANCWLMSPPCQPYTRGGKLLDDQDNRAKPLLHLLDQLEKMKTPPQYLFLENVKNFETSRSRHRLVTLLHNMGYVFRECLLAPYNFGIPNDRLRYFLMARLRSSFDISSSATSTTQDKTDPKPVKFDPETEIIYTSWPLPAFVEDPQKSHQQHTFDIPELQKFMDENEKDGKDYHLSRQLILERPNFRFDILQPSSTRSACFTKAYGSHHVAGGGSLLQTQKMDQQEYDYSNSESIADLGLRFLTPTEVARIHVFPLDEKHGSHDHFESTTDNIESGSSSEHSSGDSLTTVRPFNPRLAQGPEGPFLRFPDKLKALQRYKLLGNSLNVWVVAELLRGVLFADHPGTPRLEYQLADDSDNESNTEKSAAGSSNNVESSNGGKHDITKSEEGVSDKTQDDPQKDESAREAKRARVD</sequence>
<organism evidence="6 7">
    <name type="scientific">Mortierella hygrophila</name>
    <dbReference type="NCBI Taxonomy" id="979708"/>
    <lineage>
        <taxon>Eukaryota</taxon>
        <taxon>Fungi</taxon>
        <taxon>Fungi incertae sedis</taxon>
        <taxon>Mucoromycota</taxon>
        <taxon>Mortierellomycotina</taxon>
        <taxon>Mortierellomycetes</taxon>
        <taxon>Mortierellales</taxon>
        <taxon>Mortierellaceae</taxon>
        <taxon>Mortierella</taxon>
    </lineage>
</organism>
<dbReference type="AlphaFoldDB" id="A0A9P6FIZ9"/>
<dbReference type="PANTHER" id="PTHR46098">
    <property type="entry name" value="TRNA (CYTOSINE(38)-C(5))-METHYLTRANSFERASE"/>
    <property type="match status" value="1"/>
</dbReference>
<comment type="similarity">
    <text evidence="4">Belongs to the class I-like SAM-binding methyltransferase superfamily. C5-methyltransferase family.</text>
</comment>
<dbReference type="InterPro" id="IPR050750">
    <property type="entry name" value="C5-MTase"/>
</dbReference>
<keyword evidence="3 4" id="KW-0949">S-adenosyl-L-methionine</keyword>
<dbReference type="InterPro" id="IPR001525">
    <property type="entry name" value="C5_MeTfrase"/>
</dbReference>
<dbReference type="Gene3D" id="3.40.50.150">
    <property type="entry name" value="Vaccinia Virus protein VP39"/>
    <property type="match status" value="1"/>
</dbReference>
<protein>
    <submittedName>
        <fullName evidence="6">tRNA (Cytosine-5-)-methyltransferase</fullName>
    </submittedName>
</protein>
<evidence type="ECO:0000256" key="5">
    <source>
        <dbReference type="SAM" id="MobiDB-lite"/>
    </source>
</evidence>
<evidence type="ECO:0000256" key="4">
    <source>
        <dbReference type="PROSITE-ProRule" id="PRU01016"/>
    </source>
</evidence>
<feature type="compositionally biased region" description="Low complexity" evidence="5">
    <location>
        <begin position="342"/>
        <end position="354"/>
    </location>
</feature>
<dbReference type="EMBL" id="JAAAXW010000006">
    <property type="protein sequence ID" value="KAF9551200.1"/>
    <property type="molecule type" value="Genomic_DNA"/>
</dbReference>
<dbReference type="PANTHER" id="PTHR46098:SF1">
    <property type="entry name" value="TRNA (CYTOSINE(38)-C(5))-METHYLTRANSFERASE"/>
    <property type="match status" value="1"/>
</dbReference>
<dbReference type="GO" id="GO:0032259">
    <property type="term" value="P:methylation"/>
    <property type="evidence" value="ECO:0007669"/>
    <property type="project" value="UniProtKB-KW"/>
</dbReference>
<evidence type="ECO:0000313" key="7">
    <source>
        <dbReference type="Proteomes" id="UP000723463"/>
    </source>
</evidence>
<dbReference type="Pfam" id="PF00145">
    <property type="entry name" value="DNA_methylase"/>
    <property type="match status" value="1"/>
</dbReference>
<evidence type="ECO:0000313" key="6">
    <source>
        <dbReference type="EMBL" id="KAF9551200.1"/>
    </source>
</evidence>
<feature type="region of interest" description="Disordered" evidence="5">
    <location>
        <begin position="329"/>
        <end position="370"/>
    </location>
</feature>
<keyword evidence="2 4" id="KW-0808">Transferase</keyword>
<keyword evidence="7" id="KW-1185">Reference proteome</keyword>
<feature type="active site" evidence="4">
    <location>
        <position position="78"/>
    </location>
</feature>